<keyword evidence="6" id="KW-0012">Acyltransferase</keyword>
<dbReference type="InterPro" id="IPR057326">
    <property type="entry name" value="KR_dom"/>
</dbReference>
<name>A0ABN4W127_9ACTN</name>
<dbReference type="InterPro" id="IPR036736">
    <property type="entry name" value="ACP-like_sf"/>
</dbReference>
<dbReference type="InterPro" id="IPR001227">
    <property type="entry name" value="Ac_transferase_dom_sf"/>
</dbReference>
<dbReference type="InterPro" id="IPR036291">
    <property type="entry name" value="NAD(P)-bd_dom_sf"/>
</dbReference>
<dbReference type="CDD" id="cd08952">
    <property type="entry name" value="KR_1_SDR_x"/>
    <property type="match status" value="1"/>
</dbReference>
<dbReference type="Pfam" id="PF00698">
    <property type="entry name" value="Acyl_transf_1"/>
    <property type="match status" value="1"/>
</dbReference>
<dbReference type="InterPro" id="IPR050091">
    <property type="entry name" value="PKS_NRPS_Biosynth_Enz"/>
</dbReference>
<dbReference type="PROSITE" id="PS50075">
    <property type="entry name" value="CARRIER"/>
    <property type="match status" value="1"/>
</dbReference>
<evidence type="ECO:0000256" key="3">
    <source>
        <dbReference type="ARBA" id="ARBA00022679"/>
    </source>
</evidence>
<proteinExistence type="predicted"/>
<dbReference type="SUPFAM" id="SSF55048">
    <property type="entry name" value="Probable ACP-binding domain of malonyl-CoA ACP transacylase"/>
    <property type="match status" value="1"/>
</dbReference>
<evidence type="ECO:0000256" key="4">
    <source>
        <dbReference type="ARBA" id="ARBA00023194"/>
    </source>
</evidence>
<dbReference type="InterPro" id="IPR016035">
    <property type="entry name" value="Acyl_Trfase/lysoPLipase"/>
</dbReference>
<evidence type="ECO:0000256" key="1">
    <source>
        <dbReference type="ARBA" id="ARBA00022450"/>
    </source>
</evidence>
<dbReference type="SMART" id="SM01294">
    <property type="entry name" value="PKS_PP_betabranch"/>
    <property type="match status" value="1"/>
</dbReference>
<feature type="domain" description="Carrier" evidence="7">
    <location>
        <begin position="886"/>
        <end position="961"/>
    </location>
</feature>
<keyword evidence="3" id="KW-0808">Transferase</keyword>
<dbReference type="Pfam" id="PF08659">
    <property type="entry name" value="KR"/>
    <property type="match status" value="1"/>
</dbReference>
<dbReference type="InterPro" id="IPR009081">
    <property type="entry name" value="PP-bd_ACP"/>
</dbReference>
<dbReference type="Pfam" id="PF18369">
    <property type="entry name" value="PKS_DE"/>
    <property type="match status" value="1"/>
</dbReference>
<dbReference type="SUPFAM" id="SSF52151">
    <property type="entry name" value="FabD/lysophospholipase-like"/>
    <property type="match status" value="1"/>
</dbReference>
<evidence type="ECO:0000256" key="6">
    <source>
        <dbReference type="ARBA" id="ARBA00023315"/>
    </source>
</evidence>
<dbReference type="Gene3D" id="3.40.366.10">
    <property type="entry name" value="Malonyl-Coenzyme A Acyl Carrier Protein, domain 2"/>
    <property type="match status" value="1"/>
</dbReference>
<dbReference type="Gene3D" id="3.40.50.720">
    <property type="entry name" value="NAD(P)-binding Rossmann-like Domain"/>
    <property type="match status" value="1"/>
</dbReference>
<evidence type="ECO:0000256" key="5">
    <source>
        <dbReference type="ARBA" id="ARBA00023268"/>
    </source>
</evidence>
<organism evidence="8 9">
    <name type="scientific">Streptomyces autolyticus</name>
    <dbReference type="NCBI Taxonomy" id="75293"/>
    <lineage>
        <taxon>Bacteria</taxon>
        <taxon>Bacillati</taxon>
        <taxon>Actinomycetota</taxon>
        <taxon>Actinomycetes</taxon>
        <taxon>Kitasatosporales</taxon>
        <taxon>Streptomycetaceae</taxon>
        <taxon>Streptomyces</taxon>
    </lineage>
</organism>
<evidence type="ECO:0000313" key="9">
    <source>
        <dbReference type="Proteomes" id="UP000187851"/>
    </source>
</evidence>
<protein>
    <recommendedName>
        <fullName evidence="7">Carrier domain-containing protein</fullName>
    </recommendedName>
</protein>
<dbReference type="SMART" id="SM00823">
    <property type="entry name" value="PKS_PP"/>
    <property type="match status" value="1"/>
</dbReference>
<dbReference type="SUPFAM" id="SSF51735">
    <property type="entry name" value="NAD(P)-binding Rossmann-fold domains"/>
    <property type="match status" value="2"/>
</dbReference>
<dbReference type="InterPro" id="IPR006162">
    <property type="entry name" value="Ppantetheine_attach_site"/>
</dbReference>
<dbReference type="InterPro" id="IPR014043">
    <property type="entry name" value="Acyl_transferase_dom"/>
</dbReference>
<evidence type="ECO:0000313" key="8">
    <source>
        <dbReference type="EMBL" id="AQA10131.1"/>
    </source>
</evidence>
<keyword evidence="1" id="KW-0596">Phosphopantetheine</keyword>
<dbReference type="InterPro" id="IPR041618">
    <property type="entry name" value="PKS_DE"/>
</dbReference>
<dbReference type="InterPro" id="IPR013968">
    <property type="entry name" value="PKS_KR"/>
</dbReference>
<dbReference type="PANTHER" id="PTHR43775:SF51">
    <property type="entry name" value="INACTIVE PHENOLPHTHIOCEROL SYNTHESIS POLYKETIDE SYNTHASE TYPE I PKS1-RELATED"/>
    <property type="match status" value="1"/>
</dbReference>
<keyword evidence="5" id="KW-0511">Multifunctional enzyme</keyword>
<dbReference type="Proteomes" id="UP000187851">
    <property type="component" value="Chromosome"/>
</dbReference>
<accession>A0ABN4W127</accession>
<keyword evidence="2" id="KW-0597">Phosphoprotein</keyword>
<dbReference type="Gene3D" id="3.30.70.3290">
    <property type="match status" value="1"/>
</dbReference>
<sequence length="1042" mass="109006">MLERTVFAQAGLFAVETALFRLVESWGVVVDVVGGHSVGEVTAAYVAGVLSLEGAAVLVAARGRLMEALPEGGAMVAVAAGEDVVRPLLVSGVDIAAVNGPAAVVLSGDEEPVLRVARDLSDQGCRTRRLAVSHAFHSARMEPMLEEFREAIADLSFSAPVIPLVSNVTGRLAGAETVCSAGYWVEHVRSAVRFADGVRALADYGVGTYLELAPDAVLSAMVGDCLPGGSAAESVVVPSLRREGDEPRALMTAVAQLHVAGVPIDFGALFGGAVPPAHLPDLPTYAFQRAHYWLHDTRPASPQGPATASDDTDARFWAAVEREDLGSVAEALELADGEDDRAALDAVGGALGVLSDWRRKRGEKSAADRLRYQVTWKPLPGAASGVPNGTWLVVLPYGCQDDDYASQVVPALNRQGLRTTNLRLDGAETADRTALAETLRSALADHEDIGGVLSLLALDQRIRTGSATLTEGVAATLTLVQALGDLGSSGSSGSASSLSSGHRLYCATRGAVSVGASDGLIAPEQAAVWGLGLAVALEQPDRWGALVDLPEVFDDRAARALLGALADPGDEDQLAIRTTGAFVRRLRSHPLPTDVAKPEWRPRGTVLVTGGTEGLGRHAARWLAGAGAEHLVLTVQSDPEAPHVVALRDELSDQGAKVTVCLADLTDRDAVERLLTGPAAYPELSGVVHTADLARVAQADAIGADELAETLAAKVDGLLHLDALLADRDLDLFVVFSSVASVWGGGGQGLIGAANAQLDALIERRRARGLAATSVAWGVIDGFGVAADATAQEQLRRRGVLPMAPEAAMAALTHAVRHDDTLVAVADIDWSAFVPAFTSLRPSPLIADLPGVQEIVDSLRPDDATDESASEFLRDLAGASDAERERALMKVVRENTALALGHSGVEAVKPQRAFQEMGFDSLAAVNLRNTLGAALGTQLPATLVFDYPTPTALVEYLRTELLGDQGEDEITEADEEEIRRVLAAVPLSRFREAGVLDALRSLARTDAAAPDGSGSSADEELDLIDGMDIAGLVQRAFDGTQL</sequence>
<gene>
    <name evidence="8" type="ORF">BV401_06110</name>
</gene>
<dbReference type="Gene3D" id="6.10.140.1830">
    <property type="match status" value="1"/>
</dbReference>
<dbReference type="Pfam" id="PF00550">
    <property type="entry name" value="PP-binding"/>
    <property type="match status" value="1"/>
</dbReference>
<dbReference type="Gene3D" id="1.10.1200.10">
    <property type="entry name" value="ACP-like"/>
    <property type="match status" value="1"/>
</dbReference>
<evidence type="ECO:0000256" key="2">
    <source>
        <dbReference type="ARBA" id="ARBA00022553"/>
    </source>
</evidence>
<dbReference type="SMART" id="SM00822">
    <property type="entry name" value="PKS_KR"/>
    <property type="match status" value="1"/>
</dbReference>
<dbReference type="InterPro" id="IPR016036">
    <property type="entry name" value="Malonyl_transacylase_ACP-bd"/>
</dbReference>
<keyword evidence="9" id="KW-1185">Reference proteome</keyword>
<dbReference type="InterPro" id="IPR020806">
    <property type="entry name" value="PKS_PP-bd"/>
</dbReference>
<dbReference type="PANTHER" id="PTHR43775">
    <property type="entry name" value="FATTY ACID SYNTHASE"/>
    <property type="match status" value="1"/>
</dbReference>
<dbReference type="EMBL" id="CP019458">
    <property type="protein sequence ID" value="AQA10131.1"/>
    <property type="molecule type" value="Genomic_DNA"/>
</dbReference>
<keyword evidence="4" id="KW-0045">Antibiotic biosynthesis</keyword>
<dbReference type="SUPFAM" id="SSF47336">
    <property type="entry name" value="ACP-like"/>
    <property type="match status" value="1"/>
</dbReference>
<dbReference type="SMART" id="SM00827">
    <property type="entry name" value="PKS_AT"/>
    <property type="match status" value="1"/>
</dbReference>
<evidence type="ECO:0000259" key="7">
    <source>
        <dbReference type="PROSITE" id="PS50075"/>
    </source>
</evidence>
<dbReference type="PROSITE" id="PS00012">
    <property type="entry name" value="PHOSPHOPANTETHEINE"/>
    <property type="match status" value="1"/>
</dbReference>
<reference evidence="8 9" key="1">
    <citation type="journal article" date="2017" name="J. Biotechnol.">
        <title>The complete genome sequence of Streptomyces autolyticus CGMCC 0516, the producer of geldanamycin, autolytimycin, reblastatin and elaiophylin.</title>
        <authorList>
            <person name="Yin M."/>
            <person name="Jiang M."/>
            <person name="Ren Z."/>
            <person name="Dong Y."/>
            <person name="Lu T."/>
        </authorList>
    </citation>
    <scope>NUCLEOTIDE SEQUENCE [LARGE SCALE GENOMIC DNA]</scope>
    <source>
        <strain evidence="8 9">CGMCC0516</strain>
    </source>
</reference>